<comment type="caution">
    <text evidence="1">The sequence shown here is derived from an EMBL/GenBank/DDBJ whole genome shotgun (WGS) entry which is preliminary data.</text>
</comment>
<dbReference type="EMBL" id="JBHTJW010000002">
    <property type="protein sequence ID" value="MFD0928999.1"/>
    <property type="molecule type" value="Genomic_DNA"/>
</dbReference>
<dbReference type="Proteomes" id="UP001597106">
    <property type="component" value="Unassembled WGS sequence"/>
</dbReference>
<name>A0ABW3GFL0_9PROT</name>
<accession>A0ABW3GFL0</accession>
<evidence type="ECO:0000313" key="2">
    <source>
        <dbReference type="Proteomes" id="UP001597106"/>
    </source>
</evidence>
<reference evidence="2" key="1">
    <citation type="journal article" date="2019" name="Int. J. Syst. Evol. Microbiol.">
        <title>The Global Catalogue of Microorganisms (GCM) 10K type strain sequencing project: providing services to taxonomists for standard genome sequencing and annotation.</title>
        <authorList>
            <consortium name="The Broad Institute Genomics Platform"/>
            <consortium name="The Broad Institute Genome Sequencing Center for Infectious Disease"/>
            <person name="Wu L."/>
            <person name="Ma J."/>
        </authorList>
    </citation>
    <scope>NUCLEOTIDE SEQUENCE [LARGE SCALE GENOMIC DNA]</scope>
    <source>
        <strain evidence="2">CCUG 59685</strain>
    </source>
</reference>
<organism evidence="1 2">
    <name type="scientific">Methylophilus glucosoxydans</name>
    <dbReference type="NCBI Taxonomy" id="752553"/>
    <lineage>
        <taxon>Bacteria</taxon>
        <taxon>Pseudomonadati</taxon>
        <taxon>Pseudomonadota</taxon>
        <taxon>Betaproteobacteria</taxon>
        <taxon>Nitrosomonadales</taxon>
        <taxon>Methylophilaceae</taxon>
        <taxon>Methylophilus</taxon>
    </lineage>
</organism>
<evidence type="ECO:0008006" key="3">
    <source>
        <dbReference type="Google" id="ProtNLM"/>
    </source>
</evidence>
<dbReference type="InterPro" id="IPR036390">
    <property type="entry name" value="WH_DNA-bd_sf"/>
</dbReference>
<proteinExistence type="predicted"/>
<gene>
    <name evidence="1" type="ORF">ACFQ1T_04320</name>
</gene>
<dbReference type="Gene3D" id="1.10.10.10">
    <property type="entry name" value="Winged helix-like DNA-binding domain superfamily/Winged helix DNA-binding domain"/>
    <property type="match status" value="1"/>
</dbReference>
<dbReference type="RefSeq" id="WP_379074231.1">
    <property type="nucleotide sequence ID" value="NZ_JBHTJW010000002.1"/>
</dbReference>
<evidence type="ECO:0000313" key="1">
    <source>
        <dbReference type="EMBL" id="MFD0928999.1"/>
    </source>
</evidence>
<dbReference type="InterPro" id="IPR036388">
    <property type="entry name" value="WH-like_DNA-bd_sf"/>
</dbReference>
<sequence>MLLERDHTLQSMLEAEVTLPSAVEDSQAREDSSINLTPLDPSAVMLLSILECLYAEHSQGRAHMPLAALCKRLELRMSTLQRLLTALDEQALVKVCAQKDRLVASLTATGAEVALALQTA</sequence>
<keyword evidence="2" id="KW-1185">Reference proteome</keyword>
<dbReference type="SUPFAM" id="SSF46785">
    <property type="entry name" value="Winged helix' DNA-binding domain"/>
    <property type="match status" value="1"/>
</dbReference>
<protein>
    <recommendedName>
        <fullName evidence="3">HTH marR-type domain-containing protein</fullName>
    </recommendedName>
</protein>